<evidence type="ECO:0000256" key="1">
    <source>
        <dbReference type="ARBA" id="ARBA00004141"/>
    </source>
</evidence>
<dbReference type="GO" id="GO:0016020">
    <property type="term" value="C:membrane"/>
    <property type="evidence" value="ECO:0007669"/>
    <property type="project" value="UniProtKB-SubCell"/>
</dbReference>
<evidence type="ECO:0000256" key="4">
    <source>
        <dbReference type="ARBA" id="ARBA00023136"/>
    </source>
</evidence>
<dbReference type="InterPro" id="IPR009908">
    <property type="entry name" value="Methylamine_util_MauE"/>
</dbReference>
<protein>
    <recommendedName>
        <fullName evidence="6">Methylamine utilisation protein MauE domain-containing protein</fullName>
    </recommendedName>
</protein>
<evidence type="ECO:0000259" key="6">
    <source>
        <dbReference type="Pfam" id="PF07291"/>
    </source>
</evidence>
<dbReference type="EMBL" id="BMKK01000001">
    <property type="protein sequence ID" value="GGD46306.1"/>
    <property type="molecule type" value="Genomic_DNA"/>
</dbReference>
<keyword evidence="3 5" id="KW-1133">Transmembrane helix</keyword>
<dbReference type="GO" id="GO:0030416">
    <property type="term" value="P:methylamine metabolic process"/>
    <property type="evidence" value="ECO:0007669"/>
    <property type="project" value="InterPro"/>
</dbReference>
<feature type="transmembrane region" description="Helical" evidence="5">
    <location>
        <begin position="99"/>
        <end position="116"/>
    </location>
</feature>
<evidence type="ECO:0000256" key="3">
    <source>
        <dbReference type="ARBA" id="ARBA00022989"/>
    </source>
</evidence>
<feature type="domain" description="Methylamine utilisation protein MauE" evidence="6">
    <location>
        <begin position="1"/>
        <end position="79"/>
    </location>
</feature>
<feature type="transmembrane region" description="Helical" evidence="5">
    <location>
        <begin position="37"/>
        <end position="60"/>
    </location>
</feature>
<dbReference type="Pfam" id="PF07291">
    <property type="entry name" value="MauE"/>
    <property type="match status" value="1"/>
</dbReference>
<dbReference type="PANTHER" id="PTHR36974">
    <property type="entry name" value="MEMBRANE PROTEIN-RELATED"/>
    <property type="match status" value="1"/>
</dbReference>
<reference evidence="7" key="2">
    <citation type="submission" date="2020-09" db="EMBL/GenBank/DDBJ databases">
        <authorList>
            <person name="Sun Q."/>
            <person name="Zhou Y."/>
        </authorList>
    </citation>
    <scope>NUCLEOTIDE SEQUENCE</scope>
    <source>
        <strain evidence="7">CGMCC 1.15958</strain>
    </source>
</reference>
<accession>A0A917DL27</accession>
<feature type="transmembrane region" description="Helical" evidence="5">
    <location>
        <begin position="67"/>
        <end position="87"/>
    </location>
</feature>
<name>A0A917DL27_9BACT</name>
<dbReference type="PANTHER" id="PTHR36974:SF1">
    <property type="entry name" value="DOXX FAMILY MEMBRANE PROTEIN"/>
    <property type="match status" value="1"/>
</dbReference>
<gene>
    <name evidence="7" type="ORF">GCM10011514_07960</name>
</gene>
<comment type="subcellular location">
    <subcellularLocation>
        <location evidence="1">Membrane</location>
        <topology evidence="1">Multi-pass membrane protein</topology>
    </subcellularLocation>
</comment>
<proteinExistence type="predicted"/>
<reference evidence="7" key="1">
    <citation type="journal article" date="2014" name="Int. J. Syst. Evol. Microbiol.">
        <title>Complete genome sequence of Corynebacterium casei LMG S-19264T (=DSM 44701T), isolated from a smear-ripened cheese.</title>
        <authorList>
            <consortium name="US DOE Joint Genome Institute (JGI-PGF)"/>
            <person name="Walter F."/>
            <person name="Albersmeier A."/>
            <person name="Kalinowski J."/>
            <person name="Ruckert C."/>
        </authorList>
    </citation>
    <scope>NUCLEOTIDE SEQUENCE</scope>
    <source>
        <strain evidence="7">CGMCC 1.15958</strain>
    </source>
</reference>
<sequence length="119" mass="13520">MKNLKLILTYLFGTFLIFGGINHFIKPEMYAPFIPDFLPSLAINYLTGIAEIAVGVGVFIPRFRSMATLGILIMMLVFLPLHIFDVFKENPAIGSHQAALIRLPLQFVLIAWAWYIHKK</sequence>
<evidence type="ECO:0000256" key="2">
    <source>
        <dbReference type="ARBA" id="ARBA00022692"/>
    </source>
</evidence>
<dbReference type="AlphaFoldDB" id="A0A917DL27"/>
<keyword evidence="2 5" id="KW-0812">Transmembrane</keyword>
<dbReference type="RefSeq" id="WP_188764720.1">
    <property type="nucleotide sequence ID" value="NZ_BMKK01000001.1"/>
</dbReference>
<evidence type="ECO:0000313" key="7">
    <source>
        <dbReference type="EMBL" id="GGD46306.1"/>
    </source>
</evidence>
<evidence type="ECO:0000313" key="8">
    <source>
        <dbReference type="Proteomes" id="UP000609064"/>
    </source>
</evidence>
<comment type="caution">
    <text evidence="7">The sequence shown here is derived from an EMBL/GenBank/DDBJ whole genome shotgun (WGS) entry which is preliminary data.</text>
</comment>
<dbReference type="Proteomes" id="UP000609064">
    <property type="component" value="Unassembled WGS sequence"/>
</dbReference>
<feature type="transmembrane region" description="Helical" evidence="5">
    <location>
        <begin position="7"/>
        <end position="25"/>
    </location>
</feature>
<keyword evidence="8" id="KW-1185">Reference proteome</keyword>
<evidence type="ECO:0000256" key="5">
    <source>
        <dbReference type="SAM" id="Phobius"/>
    </source>
</evidence>
<organism evidence="7 8">
    <name type="scientific">Emticicia aquatilis</name>
    <dbReference type="NCBI Taxonomy" id="1537369"/>
    <lineage>
        <taxon>Bacteria</taxon>
        <taxon>Pseudomonadati</taxon>
        <taxon>Bacteroidota</taxon>
        <taxon>Cytophagia</taxon>
        <taxon>Cytophagales</taxon>
        <taxon>Leadbetterellaceae</taxon>
        <taxon>Emticicia</taxon>
    </lineage>
</organism>
<keyword evidence="4 5" id="KW-0472">Membrane</keyword>